<evidence type="ECO:0000313" key="3">
    <source>
        <dbReference type="Proteomes" id="UP000092698"/>
    </source>
</evidence>
<dbReference type="InterPro" id="IPR036895">
    <property type="entry name" value="Uracil-DNA_glycosylase-like_sf"/>
</dbReference>
<name>A0A1C7DA16_9SPHN</name>
<dbReference type="STRING" id="645517.A6F65_01858"/>
<evidence type="ECO:0000313" key="2">
    <source>
        <dbReference type="EMBL" id="ANU08153.1"/>
    </source>
</evidence>
<feature type="compositionally biased region" description="Pro residues" evidence="1">
    <location>
        <begin position="56"/>
        <end position="68"/>
    </location>
</feature>
<feature type="region of interest" description="Disordered" evidence="1">
    <location>
        <begin position="31"/>
        <end position="76"/>
    </location>
</feature>
<reference evidence="2 3" key="1">
    <citation type="submission" date="2016-07" db="EMBL/GenBank/DDBJ databases">
        <title>Complete genome sequence of Altererythrobacter namhicola JCM 16345T, containing esterase-encoding genes.</title>
        <authorList>
            <person name="Cheng H."/>
            <person name="Wu Y.-H."/>
            <person name="Jian S.-L."/>
            <person name="Huo Y.-Y."/>
            <person name="Wang C.-S."/>
            <person name="Xu X.-W."/>
        </authorList>
    </citation>
    <scope>NUCLEOTIDE SEQUENCE [LARGE SCALE GENOMIC DNA]</scope>
    <source>
        <strain evidence="2 3">JCM 16345</strain>
    </source>
</reference>
<keyword evidence="3" id="KW-1185">Reference proteome</keyword>
<proteinExistence type="predicted"/>
<protein>
    <recommendedName>
        <fullName evidence="4">Uracil DNA glycosylase superfamily protein</fullName>
    </recommendedName>
</protein>
<dbReference type="RefSeq" id="WP_067788024.1">
    <property type="nucleotide sequence ID" value="NZ_CP016545.1"/>
</dbReference>
<dbReference type="OrthoDB" id="5290748at2"/>
<accession>A0A1C7DA16</accession>
<sequence>MDQQTASFSRQDLAAAMDWWREAGVDHGFAEEAQVMLGAETSPLQERPKAEQRNASPPPAEAAAPPAPELQLGGDPAAWPKDLEAFRQWWLEEPSLDNGGTHPRIPGHGPQGAETMIIVPMPEAADKQSLLSGPEGAFLGSVMAAMGLEAGKTCIASAMPRHTPHADLATSGLGPVLRHHIALAKPARIIAFGRGLAPLMEGTELPTLTTYTLAALHQRPAFRAGFWRKWLDFSGETPA</sequence>
<gene>
    <name evidence="2" type="ORF">A6F65_01858</name>
</gene>
<dbReference type="AlphaFoldDB" id="A0A1C7DA16"/>
<dbReference type="SUPFAM" id="SSF52141">
    <property type="entry name" value="Uracil-DNA glycosylase-like"/>
    <property type="match status" value="1"/>
</dbReference>
<dbReference type="Proteomes" id="UP000092698">
    <property type="component" value="Chromosome"/>
</dbReference>
<organism evidence="2 3">
    <name type="scientific">Paraurantiacibacter namhicola</name>
    <dbReference type="NCBI Taxonomy" id="645517"/>
    <lineage>
        <taxon>Bacteria</taxon>
        <taxon>Pseudomonadati</taxon>
        <taxon>Pseudomonadota</taxon>
        <taxon>Alphaproteobacteria</taxon>
        <taxon>Sphingomonadales</taxon>
        <taxon>Erythrobacteraceae</taxon>
        <taxon>Paraurantiacibacter</taxon>
    </lineage>
</organism>
<evidence type="ECO:0008006" key="4">
    <source>
        <dbReference type="Google" id="ProtNLM"/>
    </source>
</evidence>
<dbReference type="EMBL" id="CP016545">
    <property type="protein sequence ID" value="ANU08153.1"/>
    <property type="molecule type" value="Genomic_DNA"/>
</dbReference>
<dbReference type="Gene3D" id="3.40.470.10">
    <property type="entry name" value="Uracil-DNA glycosylase-like domain"/>
    <property type="match status" value="1"/>
</dbReference>
<evidence type="ECO:0000256" key="1">
    <source>
        <dbReference type="SAM" id="MobiDB-lite"/>
    </source>
</evidence>
<dbReference type="KEGG" id="anh:A6F65_01858"/>